<feature type="transmembrane region" description="Helical" evidence="1">
    <location>
        <begin position="390"/>
        <end position="408"/>
    </location>
</feature>
<evidence type="ECO:0000313" key="2">
    <source>
        <dbReference type="EMBL" id="JAB55554.1"/>
    </source>
</evidence>
<geneLocation type="mitochondrion" evidence="2"/>
<protein>
    <submittedName>
        <fullName evidence="2">Uncharacterized protein</fullName>
    </submittedName>
</protein>
<accession>U5ETL3</accession>
<keyword evidence="1" id="KW-0472">Membrane</keyword>
<keyword evidence="2" id="KW-0496">Mitochondrion</keyword>
<name>U5ETL3_9DIPT</name>
<proteinExistence type="evidence at transcript level"/>
<dbReference type="AlphaFoldDB" id="U5ETL3"/>
<feature type="transmembrane region" description="Helical" evidence="1">
    <location>
        <begin position="48"/>
        <end position="75"/>
    </location>
</feature>
<feature type="transmembrane region" description="Helical" evidence="1">
    <location>
        <begin position="135"/>
        <end position="162"/>
    </location>
</feature>
<feature type="transmembrane region" description="Helical" evidence="1">
    <location>
        <begin position="227"/>
        <end position="248"/>
    </location>
</feature>
<feature type="non-terminal residue" evidence="2">
    <location>
        <position position="409"/>
    </location>
</feature>
<reference evidence="2" key="1">
    <citation type="journal article" date="2014" name="Insect Biochem. Mol. Biol.">
        <title>An insight into the sialome of the frog biting fly, Corethrella appendiculata.</title>
        <authorList>
            <person name="Ribeiro J.M.C."/>
            <person name="Chagas A.C."/>
            <person name="Pham V.M."/>
            <person name="Lounibos L.P."/>
            <person name="Calvo E."/>
        </authorList>
    </citation>
    <scope>NUCLEOTIDE SEQUENCE</scope>
    <source>
        <tissue evidence="2">Salivary glands</tissue>
    </source>
</reference>
<feature type="transmembrane region" description="Helical" evidence="1">
    <location>
        <begin position="201"/>
        <end position="220"/>
    </location>
</feature>
<feature type="transmembrane region" description="Helical" evidence="1">
    <location>
        <begin position="12"/>
        <end position="42"/>
    </location>
</feature>
<feature type="non-terminal residue" evidence="2">
    <location>
        <position position="1"/>
    </location>
</feature>
<evidence type="ECO:0000256" key="1">
    <source>
        <dbReference type="SAM" id="Phobius"/>
    </source>
</evidence>
<organism evidence="2">
    <name type="scientific">Corethrella appendiculata</name>
    <dbReference type="NCBI Taxonomy" id="1370023"/>
    <lineage>
        <taxon>Eukaryota</taxon>
        <taxon>Metazoa</taxon>
        <taxon>Ecdysozoa</taxon>
        <taxon>Arthropoda</taxon>
        <taxon>Hexapoda</taxon>
        <taxon>Insecta</taxon>
        <taxon>Pterygota</taxon>
        <taxon>Neoptera</taxon>
        <taxon>Endopterygota</taxon>
        <taxon>Diptera</taxon>
        <taxon>Nematocera</taxon>
        <taxon>Culicoidea</taxon>
        <taxon>Chaoboridae</taxon>
        <taxon>Corethrella</taxon>
    </lineage>
</organism>
<keyword evidence="1" id="KW-0812">Transmembrane</keyword>
<feature type="transmembrane region" description="Helical" evidence="1">
    <location>
        <begin position="282"/>
        <end position="307"/>
    </location>
</feature>
<dbReference type="EMBL" id="GANO01004317">
    <property type="protein sequence ID" value="JAB55554.1"/>
    <property type="molecule type" value="mRNA"/>
</dbReference>
<sequence length="409" mass="49970">VFMSMTMSSFMTVSIMTVMTMIIVVFVMLMLVLLMFLVMFLMLLMMMLLLFVMIMIIVMTMTMMVIVFMAIVLFVRHHFWICSICRHFIRPSMWSQGNLINCICSKSIFVNLNWRSFDTYLRSLLEFIESPLLCWIRLLIIEMFLMLLLLFLMSGFMLFVICTHLKLVKRLWHWLGFVSSKLIKFMPLSCIHLLWHHWWLLLLFVGSKLIKFMPLPFLYWHSLFVKVLLLLLFLFVGWFMLTIISSYIKLIQWNLHWHIGWHHSCIHHDHRLIHHHHWLHHIIHISLLTFNTFNMFVMFTLLLLLFLSSTFKIFISSCTIHWIHHFPIIFKHWTEHCVIDLHHHRWWLFIGPKLWLFFHAHTHFWHHWHHWSSLIKWHWFTRSSLSLHRLSIIGMCIWIFSAHMIVFLF</sequence>
<keyword evidence="1" id="KW-1133">Transmembrane helix</keyword>